<dbReference type="InterPro" id="IPR015421">
    <property type="entry name" value="PyrdxlP-dep_Trfase_major"/>
</dbReference>
<protein>
    <submittedName>
        <fullName evidence="3">Selenocysteine lyase/Cysteine desulfurase</fullName>
    </submittedName>
</protein>
<dbReference type="PANTHER" id="PTHR43686:SF1">
    <property type="entry name" value="AMINOTRAN_5 DOMAIN-CONTAINING PROTEIN"/>
    <property type="match status" value="1"/>
</dbReference>
<sequence>MEATVSEIKNSKLEQEFKEFRENTIGTSCSFYTDYGKQELLYADWIASGRLYQPIEDIICSKVGPMMANTHSFSSESGKNTTYLYQEARKIIKTHVNANNEDILVTTGTGMTGALRKLQRIISLDKPLTSNAEEDRPVVFISHMEHHSNQVCWYETNAEVVILPPGKDNLIDPEILENELKKYENRKLKIGSFTACSNVTGLISPYYELAKIMHQHKGYCFVDFAASAPYVNMNMNPETEEEKLDAIFFSPHKFLGGPGACGVLIYNENLQKNAIPDNPGGGNVKWTNPWGKYAYSSDIEVREDGGTPGILQVMRAALAIRLKEKMNPKQMKLREEELLQLFYDKISTIPEINVLGNPENEQIGCVSFNVQDFHYNLIVRLLNDRFGIQVRGGWSCASTYAHYLFKIDKDYSTRISQGIAIKNMEDKPGWVRISLHPIMTNKEVLYIVDALKKIIENKNDWAKDYRYNPATNEFDRVEKSKVNLPDFNKILSL</sequence>
<dbReference type="Pfam" id="PF00266">
    <property type="entry name" value="Aminotran_5"/>
    <property type="match status" value="1"/>
</dbReference>
<keyword evidence="4" id="KW-1185">Reference proteome</keyword>
<accession>A0A1T5DJL3</accession>
<dbReference type="InterPro" id="IPR015422">
    <property type="entry name" value="PyrdxlP-dep_Trfase_small"/>
</dbReference>
<dbReference type="InterPro" id="IPR015424">
    <property type="entry name" value="PyrdxlP-dep_Trfase"/>
</dbReference>
<dbReference type="RefSeq" id="WP_079721515.1">
    <property type="nucleotide sequence ID" value="NZ_FUYY01000005.1"/>
</dbReference>
<dbReference type="Gene3D" id="3.90.1150.10">
    <property type="entry name" value="Aspartate Aminotransferase, domain 1"/>
    <property type="match status" value="1"/>
</dbReference>
<keyword evidence="1" id="KW-0663">Pyridoxal phosphate</keyword>
<name>A0A1T5DJL3_9FLAO</name>
<keyword evidence="3" id="KW-0456">Lyase</keyword>
<evidence type="ECO:0000313" key="3">
    <source>
        <dbReference type="EMBL" id="SKB71660.1"/>
    </source>
</evidence>
<dbReference type="AlphaFoldDB" id="A0A1T5DJL3"/>
<dbReference type="PANTHER" id="PTHR43686">
    <property type="entry name" value="SULFURTRANSFERASE-RELATED"/>
    <property type="match status" value="1"/>
</dbReference>
<proteinExistence type="predicted"/>
<dbReference type="SUPFAM" id="SSF53383">
    <property type="entry name" value="PLP-dependent transferases"/>
    <property type="match status" value="1"/>
</dbReference>
<dbReference type="GO" id="GO:0016829">
    <property type="term" value="F:lyase activity"/>
    <property type="evidence" value="ECO:0007669"/>
    <property type="project" value="UniProtKB-KW"/>
</dbReference>
<reference evidence="4" key="1">
    <citation type="submission" date="2017-02" db="EMBL/GenBank/DDBJ databases">
        <authorList>
            <person name="Varghese N."/>
            <person name="Submissions S."/>
        </authorList>
    </citation>
    <scope>NUCLEOTIDE SEQUENCE [LARGE SCALE GENOMIC DNA]</scope>
    <source>
        <strain evidence="4">DSM 23405</strain>
    </source>
</reference>
<evidence type="ECO:0000313" key="4">
    <source>
        <dbReference type="Proteomes" id="UP000190230"/>
    </source>
</evidence>
<feature type="domain" description="Aminotransferase class V" evidence="2">
    <location>
        <begin position="66"/>
        <end position="444"/>
    </location>
</feature>
<dbReference type="EMBL" id="FUYY01000005">
    <property type="protein sequence ID" value="SKB71660.1"/>
    <property type="molecule type" value="Genomic_DNA"/>
</dbReference>
<dbReference type="STRING" id="241145.SAMN05660776_2671"/>
<gene>
    <name evidence="3" type="ORF">SAMN05660776_2671</name>
</gene>
<dbReference type="OrthoDB" id="9804366at2"/>
<dbReference type="Gene3D" id="3.40.640.10">
    <property type="entry name" value="Type I PLP-dependent aspartate aminotransferase-like (Major domain)"/>
    <property type="match status" value="1"/>
</dbReference>
<evidence type="ECO:0000259" key="2">
    <source>
        <dbReference type="Pfam" id="PF00266"/>
    </source>
</evidence>
<organism evidence="3 4">
    <name type="scientific">Salegentibacter holothuriorum</name>
    <dbReference type="NCBI Taxonomy" id="241145"/>
    <lineage>
        <taxon>Bacteria</taxon>
        <taxon>Pseudomonadati</taxon>
        <taxon>Bacteroidota</taxon>
        <taxon>Flavobacteriia</taxon>
        <taxon>Flavobacteriales</taxon>
        <taxon>Flavobacteriaceae</taxon>
        <taxon>Salegentibacter</taxon>
    </lineage>
</organism>
<dbReference type="InterPro" id="IPR000192">
    <property type="entry name" value="Aminotrans_V_dom"/>
</dbReference>
<evidence type="ECO:0000256" key="1">
    <source>
        <dbReference type="ARBA" id="ARBA00022898"/>
    </source>
</evidence>
<dbReference type="Proteomes" id="UP000190230">
    <property type="component" value="Unassembled WGS sequence"/>
</dbReference>